<dbReference type="PANTHER" id="PTHR43065">
    <property type="entry name" value="SENSOR HISTIDINE KINASE"/>
    <property type="match status" value="1"/>
</dbReference>
<protein>
    <recommendedName>
        <fullName evidence="2">PAS domain-containing protein</fullName>
    </recommendedName>
</protein>
<dbReference type="Pfam" id="PF13426">
    <property type="entry name" value="PAS_9"/>
    <property type="match status" value="1"/>
</dbReference>
<dbReference type="EMBL" id="NHRY01000197">
    <property type="protein sequence ID" value="PPQ31142.1"/>
    <property type="molecule type" value="Genomic_DNA"/>
</dbReference>
<dbReference type="RefSeq" id="WP_104520204.1">
    <property type="nucleotide sequence ID" value="NZ_NHRY01000197.1"/>
</dbReference>
<feature type="domain" description="PAS" evidence="2">
    <location>
        <begin position="54"/>
        <end position="124"/>
    </location>
</feature>
<dbReference type="SUPFAM" id="SSF55874">
    <property type="entry name" value="ATPase domain of HSP90 chaperone/DNA topoisomerase II/histidine kinase"/>
    <property type="match status" value="1"/>
</dbReference>
<feature type="coiled-coil region" evidence="1">
    <location>
        <begin position="5"/>
        <end position="32"/>
    </location>
</feature>
<reference evidence="3 4" key="1">
    <citation type="journal article" date="2018" name="Arch. Microbiol.">
        <title>New insights into the metabolic potential of the phototrophic purple bacterium Rhodopila globiformis DSM 161(T) from its draft genome sequence and evidence for a vanadium-dependent nitrogenase.</title>
        <authorList>
            <person name="Imhoff J.F."/>
            <person name="Rahn T."/>
            <person name="Kunzel S."/>
            <person name="Neulinger S.C."/>
        </authorList>
    </citation>
    <scope>NUCLEOTIDE SEQUENCE [LARGE SCALE GENOMIC DNA]</scope>
    <source>
        <strain evidence="3 4">DSM 161</strain>
    </source>
</reference>
<dbReference type="Gene3D" id="1.10.287.130">
    <property type="match status" value="1"/>
</dbReference>
<name>A0A2S6N949_RHOGL</name>
<dbReference type="PANTHER" id="PTHR43065:SF42">
    <property type="entry name" value="TWO-COMPONENT SENSOR PPRA"/>
    <property type="match status" value="1"/>
</dbReference>
<dbReference type="SMART" id="SM00091">
    <property type="entry name" value="PAS"/>
    <property type="match status" value="1"/>
</dbReference>
<evidence type="ECO:0000313" key="3">
    <source>
        <dbReference type="EMBL" id="PPQ31142.1"/>
    </source>
</evidence>
<evidence type="ECO:0000313" key="4">
    <source>
        <dbReference type="Proteomes" id="UP000239724"/>
    </source>
</evidence>
<evidence type="ECO:0000256" key="1">
    <source>
        <dbReference type="SAM" id="Coils"/>
    </source>
</evidence>
<dbReference type="InterPro" id="IPR000014">
    <property type="entry name" value="PAS"/>
</dbReference>
<dbReference type="CDD" id="cd00130">
    <property type="entry name" value="PAS"/>
    <property type="match status" value="1"/>
</dbReference>
<dbReference type="Proteomes" id="UP000239724">
    <property type="component" value="Unassembled WGS sequence"/>
</dbReference>
<comment type="caution">
    <text evidence="3">The sequence shown here is derived from an EMBL/GenBank/DDBJ whole genome shotgun (WGS) entry which is preliminary data.</text>
</comment>
<proteinExistence type="predicted"/>
<dbReference type="Gene3D" id="3.30.450.20">
    <property type="entry name" value="PAS domain"/>
    <property type="match status" value="1"/>
</dbReference>
<dbReference type="GO" id="GO:0000155">
    <property type="term" value="F:phosphorelay sensor kinase activity"/>
    <property type="evidence" value="ECO:0007669"/>
    <property type="project" value="InterPro"/>
</dbReference>
<dbReference type="AlphaFoldDB" id="A0A2S6N949"/>
<keyword evidence="1" id="KW-0175">Coiled coil</keyword>
<dbReference type="InterPro" id="IPR036890">
    <property type="entry name" value="HATPase_C_sf"/>
</dbReference>
<evidence type="ECO:0000259" key="2">
    <source>
        <dbReference type="PROSITE" id="PS50112"/>
    </source>
</evidence>
<feature type="coiled-coil region" evidence="1">
    <location>
        <begin position="170"/>
        <end position="200"/>
    </location>
</feature>
<dbReference type="OrthoDB" id="9796100at2"/>
<dbReference type="PROSITE" id="PS50112">
    <property type="entry name" value="PAS"/>
    <property type="match status" value="1"/>
</dbReference>
<dbReference type="NCBIfam" id="TIGR00229">
    <property type="entry name" value="sensory_box"/>
    <property type="match status" value="1"/>
</dbReference>
<organism evidence="3 4">
    <name type="scientific">Rhodopila globiformis</name>
    <name type="common">Rhodopseudomonas globiformis</name>
    <dbReference type="NCBI Taxonomy" id="1071"/>
    <lineage>
        <taxon>Bacteria</taxon>
        <taxon>Pseudomonadati</taxon>
        <taxon>Pseudomonadota</taxon>
        <taxon>Alphaproteobacteria</taxon>
        <taxon>Acetobacterales</taxon>
        <taxon>Acetobacteraceae</taxon>
        <taxon>Rhodopila</taxon>
    </lineage>
</organism>
<dbReference type="SUPFAM" id="SSF47384">
    <property type="entry name" value="Homodimeric domain of signal transducing histidine kinase"/>
    <property type="match status" value="1"/>
</dbReference>
<sequence length="346" mass="38220">MTSPDEALRQRIRDLEARLDESEETLDAIRRGEIDAVIVTDGRGGQRIYTLESADRPYRVLIEQMQEAAVTLEPDGTIIYCNRRLAAMLDVPLEKLIGRSLQPFLLPDDGRCFRLLLEDARRTGIRREMTLYTGDGHAFPAQVSLGLLDDTGTTALGGVLTDLTAQKMHLQELAEANTRLSNEIAERERAESALRQAQKMEAIGQLTGGIAHDFNNMLQAITSGITLAQRRLSGGQWQQSQDLLEAALLAAGRAATLTQRLLGFGRRQTLNPQLVRLEALIDGMQALIQRTVGPAIAVAIRVPEDCRPIRCDPNQLENALLNLAINAATPCRQRAGESKFPPRTKR</sequence>
<keyword evidence="4" id="KW-1185">Reference proteome</keyword>
<accession>A0A2S6N949</accession>
<gene>
    <name evidence="3" type="ORF">CCS01_17980</name>
</gene>
<dbReference type="InterPro" id="IPR035965">
    <property type="entry name" value="PAS-like_dom_sf"/>
</dbReference>
<dbReference type="SUPFAM" id="SSF55785">
    <property type="entry name" value="PYP-like sensor domain (PAS domain)"/>
    <property type="match status" value="1"/>
</dbReference>
<dbReference type="InterPro" id="IPR036097">
    <property type="entry name" value="HisK_dim/P_sf"/>
</dbReference>
<dbReference type="Gene3D" id="3.30.565.10">
    <property type="entry name" value="Histidine kinase-like ATPase, C-terminal domain"/>
    <property type="match status" value="1"/>
</dbReference>